<gene>
    <name evidence="2" type="ORF">WICPIJ_003880</name>
</gene>
<accession>A0A9P8TMK2</accession>
<proteinExistence type="predicted"/>
<evidence type="ECO:0000313" key="3">
    <source>
        <dbReference type="Proteomes" id="UP000774326"/>
    </source>
</evidence>
<feature type="compositionally biased region" description="Polar residues" evidence="1">
    <location>
        <begin position="44"/>
        <end position="54"/>
    </location>
</feature>
<name>A0A9P8TMK2_WICPI</name>
<sequence>MRRKQTKSTPSLVNGWVWNGFPRNQRFKTRDIMRPEPKPRKSKGQPTSDSLSHSLESRLTITTPMNWELLTTNSSGSSEQSCLVLTQFGLQNIPNCLVVQVCVLVVQRSGRFTTVVLNTDTWNTFTEISLERVNTQICLIRSTVQVLDVIALSVTFSVDRRFLSDVRVDPNTDLDAKLFLQLSQHLLWVREELRIELEITPLETFHPETIEMEERQRNITVKHTFDERADRVDVIVCGERSTQP</sequence>
<comment type="caution">
    <text evidence="2">The sequence shown here is derived from an EMBL/GenBank/DDBJ whole genome shotgun (WGS) entry which is preliminary data.</text>
</comment>
<organism evidence="2 3">
    <name type="scientific">Wickerhamomyces pijperi</name>
    <name type="common">Yeast</name>
    <name type="synonym">Pichia pijperi</name>
    <dbReference type="NCBI Taxonomy" id="599730"/>
    <lineage>
        <taxon>Eukaryota</taxon>
        <taxon>Fungi</taxon>
        <taxon>Dikarya</taxon>
        <taxon>Ascomycota</taxon>
        <taxon>Saccharomycotina</taxon>
        <taxon>Saccharomycetes</taxon>
        <taxon>Phaffomycetales</taxon>
        <taxon>Wickerhamomycetaceae</taxon>
        <taxon>Wickerhamomyces</taxon>
    </lineage>
</organism>
<reference evidence="2" key="2">
    <citation type="submission" date="2021-01" db="EMBL/GenBank/DDBJ databases">
        <authorList>
            <person name="Schikora-Tamarit M.A."/>
        </authorList>
    </citation>
    <scope>NUCLEOTIDE SEQUENCE</scope>
    <source>
        <strain evidence="2">CBS2887</strain>
    </source>
</reference>
<protein>
    <submittedName>
        <fullName evidence="2">Uncharacterized protein</fullName>
    </submittedName>
</protein>
<feature type="region of interest" description="Disordered" evidence="1">
    <location>
        <begin position="27"/>
        <end position="54"/>
    </location>
</feature>
<evidence type="ECO:0000256" key="1">
    <source>
        <dbReference type="SAM" id="MobiDB-lite"/>
    </source>
</evidence>
<evidence type="ECO:0000313" key="2">
    <source>
        <dbReference type="EMBL" id="KAH3685113.1"/>
    </source>
</evidence>
<keyword evidence="3" id="KW-1185">Reference proteome</keyword>
<dbReference type="AlphaFoldDB" id="A0A9P8TMK2"/>
<reference evidence="2" key="1">
    <citation type="journal article" date="2021" name="Open Biol.">
        <title>Shared evolutionary footprints suggest mitochondrial oxidative damage underlies multiple complex I losses in fungi.</title>
        <authorList>
            <person name="Schikora-Tamarit M.A."/>
            <person name="Marcet-Houben M."/>
            <person name="Nosek J."/>
            <person name="Gabaldon T."/>
        </authorList>
    </citation>
    <scope>NUCLEOTIDE SEQUENCE</scope>
    <source>
        <strain evidence="2">CBS2887</strain>
    </source>
</reference>
<dbReference type="EMBL" id="JAEUBG010002137">
    <property type="protein sequence ID" value="KAH3685113.1"/>
    <property type="molecule type" value="Genomic_DNA"/>
</dbReference>
<feature type="compositionally biased region" description="Basic and acidic residues" evidence="1">
    <location>
        <begin position="28"/>
        <end position="39"/>
    </location>
</feature>
<dbReference type="Proteomes" id="UP000774326">
    <property type="component" value="Unassembled WGS sequence"/>
</dbReference>